<dbReference type="Pfam" id="PF00856">
    <property type="entry name" value="SET"/>
    <property type="match status" value="1"/>
</dbReference>
<dbReference type="PROSITE" id="PS50280">
    <property type="entry name" value="SET"/>
    <property type="match status" value="1"/>
</dbReference>
<dbReference type="OrthoDB" id="265717at2759"/>
<dbReference type="SUPFAM" id="SSF144232">
    <property type="entry name" value="HIT/MYND zinc finger-like"/>
    <property type="match status" value="1"/>
</dbReference>
<dbReference type="InterPro" id="IPR011990">
    <property type="entry name" value="TPR-like_helical_dom_sf"/>
</dbReference>
<sequence>MKKSLHRSFFLSPSLKISEKEELGRFYCFDGQDEKVVVGGNNKKELILSSKLSSSVIIHQEIPVGMLLLKEKPFCFCVSEEQRSRICNYCFREKSEGMKLSRCKACKYSHYCSMECYNADQHLVECKALQKHPQVTNSMRLMLKCFLNCKTAEDVEKIENLSPKESLKGIDDLKQLAILFCDYVKELDLSTICFIGHRNTDVDYLYLLFQKVQRNTFSICNDEMNVIGSGLYFHASMFNHSCVPNCTILFDSNKNIYTRVIKSNIKAGEPLTINYIDLLDVTPNRQQKLKKQYHFTCQCSRCASSDDPEERNALVEGMLEMANDFKKKNQLDKAIDCYSRIVSKKKSSPKLFHDIYMGIALNALAHNYVELGKFEIAYPYAVESLAFLEKYYPEFYPILGLQYLMCAKLGAYLEEEQTINTFPPITQHGSRQYFEKAFPILSKLFIHEDNTPFDVIKRNQISLN</sequence>
<dbReference type="Gene3D" id="1.10.220.160">
    <property type="match status" value="1"/>
</dbReference>
<feature type="domain" description="SET" evidence="1">
    <location>
        <begin position="159"/>
        <end position="276"/>
    </location>
</feature>
<dbReference type="SUPFAM" id="SSF48452">
    <property type="entry name" value="TPR-like"/>
    <property type="match status" value="1"/>
</dbReference>
<dbReference type="GeneID" id="68113146"/>
<evidence type="ECO:0000259" key="1">
    <source>
        <dbReference type="PROSITE" id="PS50280"/>
    </source>
</evidence>
<reference evidence="2 3" key="1">
    <citation type="journal article" date="2019" name="Sci. Rep.">
        <title>Nanopore sequencing improves the draft genome of the human pathogenic amoeba Naegleria fowleri.</title>
        <authorList>
            <person name="Liechti N."/>
            <person name="Schurch N."/>
            <person name="Bruggmann R."/>
            <person name="Wittwer M."/>
        </authorList>
    </citation>
    <scope>NUCLEOTIDE SEQUENCE [LARGE SCALE GENOMIC DNA]</scope>
    <source>
        <strain evidence="2 3">ATCC 30894</strain>
    </source>
</reference>
<dbReference type="GO" id="GO:0005634">
    <property type="term" value="C:nucleus"/>
    <property type="evidence" value="ECO:0007669"/>
    <property type="project" value="TreeGrafter"/>
</dbReference>
<dbReference type="PANTHER" id="PTHR12197:SF251">
    <property type="entry name" value="EG:BACR7C10.4 PROTEIN"/>
    <property type="match status" value="1"/>
</dbReference>
<dbReference type="AlphaFoldDB" id="A0A6A5BNL1"/>
<dbReference type="Gene3D" id="2.170.270.10">
    <property type="entry name" value="SET domain"/>
    <property type="match status" value="1"/>
</dbReference>
<proteinExistence type="predicted"/>
<dbReference type="VEuPathDB" id="AmoebaDB:NfTy_044070"/>
<accession>A0A6A5BNL1</accession>
<dbReference type="Proteomes" id="UP000444721">
    <property type="component" value="Unassembled WGS sequence"/>
</dbReference>
<dbReference type="SUPFAM" id="SSF82199">
    <property type="entry name" value="SET domain"/>
    <property type="match status" value="1"/>
</dbReference>
<dbReference type="PANTHER" id="PTHR12197">
    <property type="entry name" value="HISTONE-LYSINE N-METHYLTRANSFERASE SMYD"/>
    <property type="match status" value="1"/>
</dbReference>
<dbReference type="Gene3D" id="1.25.40.10">
    <property type="entry name" value="Tetratricopeptide repeat domain"/>
    <property type="match status" value="1"/>
</dbReference>
<dbReference type="InterPro" id="IPR001214">
    <property type="entry name" value="SET_dom"/>
</dbReference>
<comment type="caution">
    <text evidence="2">The sequence shown here is derived from an EMBL/GenBank/DDBJ whole genome shotgun (WGS) entry which is preliminary data.</text>
</comment>
<protein>
    <recommendedName>
        <fullName evidence="1">SET domain-containing protein</fullName>
    </recommendedName>
</protein>
<dbReference type="EMBL" id="VFQX01000048">
    <property type="protein sequence ID" value="KAF0975175.1"/>
    <property type="molecule type" value="Genomic_DNA"/>
</dbReference>
<evidence type="ECO:0000313" key="2">
    <source>
        <dbReference type="EMBL" id="KAF0975175.1"/>
    </source>
</evidence>
<dbReference type="Gene3D" id="6.10.140.2220">
    <property type="match status" value="1"/>
</dbReference>
<gene>
    <name evidence="2" type="ORF">FDP41_005928</name>
</gene>
<organism evidence="2 3">
    <name type="scientific">Naegleria fowleri</name>
    <name type="common">Brain eating amoeba</name>
    <dbReference type="NCBI Taxonomy" id="5763"/>
    <lineage>
        <taxon>Eukaryota</taxon>
        <taxon>Discoba</taxon>
        <taxon>Heterolobosea</taxon>
        <taxon>Tetramitia</taxon>
        <taxon>Eutetramitia</taxon>
        <taxon>Vahlkampfiidae</taxon>
        <taxon>Naegleria</taxon>
    </lineage>
</organism>
<evidence type="ECO:0000313" key="3">
    <source>
        <dbReference type="Proteomes" id="UP000444721"/>
    </source>
</evidence>
<dbReference type="InterPro" id="IPR050869">
    <property type="entry name" value="H3K4_H4K5_MeTrfase"/>
</dbReference>
<keyword evidence="3" id="KW-1185">Reference proteome</keyword>
<dbReference type="OMA" id="DCRNTER"/>
<dbReference type="VEuPathDB" id="AmoebaDB:FDP41_005928"/>
<name>A0A6A5BNL1_NAEFO</name>
<dbReference type="InterPro" id="IPR046341">
    <property type="entry name" value="SET_dom_sf"/>
</dbReference>
<dbReference type="VEuPathDB" id="AmoebaDB:NF0084630"/>
<dbReference type="RefSeq" id="XP_044559888.1">
    <property type="nucleotide sequence ID" value="XM_044709506.1"/>
</dbReference>